<organism evidence="2 3">
    <name type="scientific">Phycicoccus endophyticus</name>
    <dbReference type="NCBI Taxonomy" id="1690220"/>
    <lineage>
        <taxon>Bacteria</taxon>
        <taxon>Bacillati</taxon>
        <taxon>Actinomycetota</taxon>
        <taxon>Actinomycetes</taxon>
        <taxon>Micrococcales</taxon>
        <taxon>Intrasporangiaceae</taxon>
        <taxon>Phycicoccus</taxon>
    </lineage>
</organism>
<evidence type="ECO:0000256" key="1">
    <source>
        <dbReference type="SAM" id="SignalP"/>
    </source>
</evidence>
<accession>A0A7G9R0I0</accession>
<reference evidence="2 3" key="1">
    <citation type="submission" date="2020-08" db="EMBL/GenBank/DDBJ databases">
        <title>Genome sequence of Phycicoccus endophyticus JCM 31784T.</title>
        <authorList>
            <person name="Hyun D.-W."/>
            <person name="Bae J.-W."/>
        </authorList>
    </citation>
    <scope>NUCLEOTIDE SEQUENCE [LARGE SCALE GENOMIC DNA]</scope>
    <source>
        <strain evidence="2 3">JCM 31784</strain>
    </source>
</reference>
<name>A0A7G9R0I0_9MICO</name>
<dbReference type="EMBL" id="CP060712">
    <property type="protein sequence ID" value="QNN49105.1"/>
    <property type="molecule type" value="Genomic_DNA"/>
</dbReference>
<sequence>MPRLRTVLVTTTAGAAAAVAGVAVATTSSAAPAAVAAVDALTADTTTGHGMRGFGAAHHGGHGWWGDLSDEQRQCLEDAEITRPMGPLDADEREALLDQVTDAADACGVELPFATARAAWSALTDEQRQCLEDAEITRPMGPLDADEREALRDQVRAAAQECGVQLPEGMGRFAPSST</sequence>
<evidence type="ECO:0000313" key="3">
    <source>
        <dbReference type="Proteomes" id="UP000515976"/>
    </source>
</evidence>
<dbReference type="RefSeq" id="WP_166100996.1">
    <property type="nucleotide sequence ID" value="NZ_BMMY01000006.1"/>
</dbReference>
<feature type="chain" id="PRO_5028822268" evidence="1">
    <location>
        <begin position="31"/>
        <end position="178"/>
    </location>
</feature>
<protein>
    <submittedName>
        <fullName evidence="2">Uncharacterized protein</fullName>
    </submittedName>
</protein>
<feature type="signal peptide" evidence="1">
    <location>
        <begin position="1"/>
        <end position="30"/>
    </location>
</feature>
<dbReference type="AlphaFoldDB" id="A0A7G9R0I0"/>
<dbReference type="KEGG" id="pei:H9L10_12830"/>
<keyword evidence="3" id="KW-1185">Reference proteome</keyword>
<dbReference type="Proteomes" id="UP000515976">
    <property type="component" value="Chromosome"/>
</dbReference>
<evidence type="ECO:0000313" key="2">
    <source>
        <dbReference type="EMBL" id="QNN49105.1"/>
    </source>
</evidence>
<gene>
    <name evidence="2" type="ORF">H9L10_12830</name>
</gene>
<proteinExistence type="predicted"/>
<keyword evidence="1" id="KW-0732">Signal</keyword>